<dbReference type="EMBL" id="MH598512">
    <property type="protein sequence ID" value="AXN58345.1"/>
    <property type="molecule type" value="Genomic_DNA"/>
</dbReference>
<keyword evidence="3" id="KW-1185">Reference proteome</keyword>
<protein>
    <submittedName>
        <fullName evidence="2">Uncharacterized protein</fullName>
    </submittedName>
</protein>
<evidence type="ECO:0000313" key="3">
    <source>
        <dbReference type="Proteomes" id="UP000260494"/>
    </source>
</evidence>
<proteinExistence type="predicted"/>
<evidence type="ECO:0000313" key="2">
    <source>
        <dbReference type="EMBL" id="AXN58345.1"/>
    </source>
</evidence>
<reference evidence="3" key="1">
    <citation type="submission" date="2018-07" db="EMBL/GenBank/DDBJ databases">
        <authorList>
            <person name="Himelright M."/>
            <person name="Eisemann E."/>
            <person name="Alder H."/>
            <person name="Craig M."/>
            <person name="Clem A."/>
            <person name="Temple L."/>
        </authorList>
    </citation>
    <scope>NUCLEOTIDE SEQUENCE [LARGE SCALE GENOMIC DNA]</scope>
</reference>
<accession>A0A346FK40</accession>
<feature type="region of interest" description="Disordered" evidence="1">
    <location>
        <begin position="117"/>
        <end position="139"/>
    </location>
</feature>
<sequence length="159" mass="18444">MAVFWGYFYDKDGRFTEMRSLPTKPIMHKYFVDTEVIEEVITNEKLCEVHQEDETGKLDCPNCVMFRVDYVPTIKPVEHEEYIGEEPIVPANCTMEQVPDGIYEPVFKDGKWVKTKDYTPPTDPVEPSKPPEKSEVEELREQLNKVKKVLDELLIGGVM</sequence>
<dbReference type="Proteomes" id="UP000260494">
    <property type="component" value="Segment"/>
</dbReference>
<evidence type="ECO:0000256" key="1">
    <source>
        <dbReference type="SAM" id="MobiDB-lite"/>
    </source>
</evidence>
<feature type="compositionally biased region" description="Basic and acidic residues" evidence="1">
    <location>
        <begin position="129"/>
        <end position="139"/>
    </location>
</feature>
<organism evidence="2 3">
    <name type="scientific">Bacillus phage Wes44</name>
    <dbReference type="NCBI Taxonomy" id="2283012"/>
    <lineage>
        <taxon>Viruses</taxon>
        <taxon>Duplodnaviria</taxon>
        <taxon>Heunggongvirae</taxon>
        <taxon>Uroviricota</taxon>
        <taxon>Caudoviricetes</taxon>
        <taxon>Gutmannvirinae</taxon>
        <taxon>Carmenvirus</taxon>
        <taxon>Carmenvirus Wes44</taxon>
    </lineage>
</organism>
<gene>
    <name evidence="2" type="ORF">Wes44_36</name>
</gene>
<name>A0A346FK40_9CAUD</name>